<gene>
    <name evidence="11" type="primary">ELOVL7</name>
    <name evidence="11" type="ORF">NPIL_448921</name>
</gene>
<dbReference type="GO" id="GO:0005789">
    <property type="term" value="C:endoplasmic reticulum membrane"/>
    <property type="evidence" value="ECO:0007669"/>
    <property type="project" value="TreeGrafter"/>
</dbReference>
<keyword evidence="5 10" id="KW-0276">Fatty acid metabolism</keyword>
<evidence type="ECO:0000313" key="11">
    <source>
        <dbReference type="EMBL" id="GFT41551.1"/>
    </source>
</evidence>
<evidence type="ECO:0000256" key="6">
    <source>
        <dbReference type="ARBA" id="ARBA00022989"/>
    </source>
</evidence>
<evidence type="ECO:0000256" key="4">
    <source>
        <dbReference type="ARBA" id="ARBA00022692"/>
    </source>
</evidence>
<evidence type="ECO:0000256" key="8">
    <source>
        <dbReference type="ARBA" id="ARBA00023136"/>
    </source>
</evidence>
<keyword evidence="12" id="KW-1185">Reference proteome</keyword>
<dbReference type="Proteomes" id="UP000887013">
    <property type="component" value="Unassembled WGS sequence"/>
</dbReference>
<dbReference type="GO" id="GO:0034626">
    <property type="term" value="P:fatty acid elongation, polyunsaturated fatty acid"/>
    <property type="evidence" value="ECO:0007669"/>
    <property type="project" value="TreeGrafter"/>
</dbReference>
<comment type="subcellular location">
    <subcellularLocation>
        <location evidence="1">Membrane</location>
        <topology evidence="1">Multi-pass membrane protein</topology>
    </subcellularLocation>
</comment>
<evidence type="ECO:0000256" key="3">
    <source>
        <dbReference type="ARBA" id="ARBA00022679"/>
    </source>
</evidence>
<evidence type="ECO:0000256" key="10">
    <source>
        <dbReference type="RuleBase" id="RU361115"/>
    </source>
</evidence>
<evidence type="ECO:0000256" key="1">
    <source>
        <dbReference type="ARBA" id="ARBA00004141"/>
    </source>
</evidence>
<feature type="transmembrane region" description="Helical" evidence="10">
    <location>
        <begin position="202"/>
        <end position="222"/>
    </location>
</feature>
<feature type="transmembrane region" description="Helical" evidence="10">
    <location>
        <begin position="103"/>
        <end position="126"/>
    </location>
</feature>
<feature type="transmembrane region" description="Helical" evidence="10">
    <location>
        <begin position="159"/>
        <end position="181"/>
    </location>
</feature>
<accession>A0A8X6NY96</accession>
<feature type="transmembrane region" description="Helical" evidence="10">
    <location>
        <begin position="133"/>
        <end position="153"/>
    </location>
</feature>
<keyword evidence="3 10" id="KW-0808">Transferase</keyword>
<comment type="catalytic activity">
    <reaction evidence="10">
        <text>a very-long-chain acyl-CoA + malonyl-CoA + H(+) = a very-long-chain 3-oxoacyl-CoA + CO2 + CoA</text>
        <dbReference type="Rhea" id="RHEA:32727"/>
        <dbReference type="ChEBI" id="CHEBI:15378"/>
        <dbReference type="ChEBI" id="CHEBI:16526"/>
        <dbReference type="ChEBI" id="CHEBI:57287"/>
        <dbReference type="ChEBI" id="CHEBI:57384"/>
        <dbReference type="ChEBI" id="CHEBI:90725"/>
        <dbReference type="ChEBI" id="CHEBI:90736"/>
        <dbReference type="EC" id="2.3.1.199"/>
    </reaction>
</comment>
<dbReference type="Pfam" id="PF01151">
    <property type="entry name" value="ELO"/>
    <property type="match status" value="1"/>
</dbReference>
<dbReference type="PANTHER" id="PTHR11157:SF126">
    <property type="entry name" value="ELONGATION OF VERY LONG CHAIN FATTY ACIDS PROTEIN"/>
    <property type="match status" value="1"/>
</dbReference>
<keyword evidence="7 10" id="KW-0443">Lipid metabolism</keyword>
<keyword evidence="6 10" id="KW-1133">Transmembrane helix</keyword>
<dbReference type="PANTHER" id="PTHR11157">
    <property type="entry name" value="FATTY ACID ACYL TRANSFERASE-RELATED"/>
    <property type="match status" value="1"/>
</dbReference>
<dbReference type="AlphaFoldDB" id="A0A8X6NY96"/>
<feature type="transmembrane region" description="Helical" evidence="10">
    <location>
        <begin position="58"/>
        <end position="81"/>
    </location>
</feature>
<keyword evidence="2 10" id="KW-0444">Lipid biosynthesis</keyword>
<feature type="transmembrane region" description="Helical" evidence="10">
    <location>
        <begin position="25"/>
        <end position="46"/>
    </location>
</feature>
<evidence type="ECO:0000256" key="9">
    <source>
        <dbReference type="ARBA" id="ARBA00023160"/>
    </source>
</evidence>
<dbReference type="EMBL" id="BMAW01063711">
    <property type="protein sequence ID" value="GFT41551.1"/>
    <property type="molecule type" value="Genomic_DNA"/>
</dbReference>
<dbReference type="GO" id="GO:0019367">
    <property type="term" value="P:fatty acid elongation, saturated fatty acid"/>
    <property type="evidence" value="ECO:0007669"/>
    <property type="project" value="TreeGrafter"/>
</dbReference>
<evidence type="ECO:0000313" key="12">
    <source>
        <dbReference type="Proteomes" id="UP000887013"/>
    </source>
</evidence>
<keyword evidence="8 10" id="KW-0472">Membrane</keyword>
<reference evidence="11" key="1">
    <citation type="submission" date="2020-08" db="EMBL/GenBank/DDBJ databases">
        <title>Multicomponent nature underlies the extraordinary mechanical properties of spider dragline silk.</title>
        <authorList>
            <person name="Kono N."/>
            <person name="Nakamura H."/>
            <person name="Mori M."/>
            <person name="Yoshida Y."/>
            <person name="Ohtoshi R."/>
            <person name="Malay A.D."/>
            <person name="Moran D.A.P."/>
            <person name="Tomita M."/>
            <person name="Numata K."/>
            <person name="Arakawa K."/>
        </authorList>
    </citation>
    <scope>NUCLEOTIDE SEQUENCE</scope>
</reference>
<dbReference type="GO" id="GO:0034625">
    <property type="term" value="P:fatty acid elongation, monounsaturated fatty acid"/>
    <property type="evidence" value="ECO:0007669"/>
    <property type="project" value="TreeGrafter"/>
</dbReference>
<organism evidence="11 12">
    <name type="scientific">Nephila pilipes</name>
    <name type="common">Giant wood spider</name>
    <name type="synonym">Nephila maculata</name>
    <dbReference type="NCBI Taxonomy" id="299642"/>
    <lineage>
        <taxon>Eukaryota</taxon>
        <taxon>Metazoa</taxon>
        <taxon>Ecdysozoa</taxon>
        <taxon>Arthropoda</taxon>
        <taxon>Chelicerata</taxon>
        <taxon>Arachnida</taxon>
        <taxon>Araneae</taxon>
        <taxon>Araneomorphae</taxon>
        <taxon>Entelegynae</taxon>
        <taxon>Araneoidea</taxon>
        <taxon>Nephilidae</taxon>
        <taxon>Nephila</taxon>
    </lineage>
</organism>
<sequence length="284" mass="33708">MLLNAVYNFFTDYDVKKKVLIENPYLPISIIIIYILFVTRIGPFVMKFREPFKLKEILLIYNFLQVVVNTYICFEIFTLLYKKSNKLCNVRYNPELPEILKEFMRVAWCLYITKFVDLFDTVFFVLRKKQTHVTFLHVFHHSGICLLVLWFMSHIQYLAGAYCAFAMGLNAGIHVIMYTYYGISSFGPSMQKYLWWKQYLTILQIGQLCIIFLYMFIGVLIGCEDLGIFETIAFVYLAHGPNNKCYVNQYDMRTIMTKDIKVTTGRRRDNINKFSEELQYMERA</sequence>
<dbReference type="InterPro" id="IPR002076">
    <property type="entry name" value="ELO_fam"/>
</dbReference>
<dbReference type="GO" id="GO:0042761">
    <property type="term" value="P:very long-chain fatty acid biosynthetic process"/>
    <property type="evidence" value="ECO:0007669"/>
    <property type="project" value="TreeGrafter"/>
</dbReference>
<keyword evidence="9 10" id="KW-0275">Fatty acid biosynthesis</keyword>
<name>A0A8X6NY96_NEPPI</name>
<dbReference type="GO" id="GO:0009922">
    <property type="term" value="F:fatty acid elongase activity"/>
    <property type="evidence" value="ECO:0007669"/>
    <property type="project" value="UniProtKB-EC"/>
</dbReference>
<protein>
    <recommendedName>
        <fullName evidence="10">Elongation of very long chain fatty acids protein</fullName>
        <ecNumber evidence="10">2.3.1.199</ecNumber>
    </recommendedName>
    <alternativeName>
        <fullName evidence="10">Very-long-chain 3-oxoacyl-CoA synthase</fullName>
    </alternativeName>
</protein>
<comment type="similarity">
    <text evidence="10">Belongs to the ELO family.</text>
</comment>
<evidence type="ECO:0000256" key="7">
    <source>
        <dbReference type="ARBA" id="ARBA00023098"/>
    </source>
</evidence>
<comment type="caution">
    <text evidence="11">The sequence shown here is derived from an EMBL/GenBank/DDBJ whole genome shotgun (WGS) entry which is preliminary data.</text>
</comment>
<dbReference type="EC" id="2.3.1.199" evidence="10"/>
<dbReference type="InterPro" id="IPR030457">
    <property type="entry name" value="ELO_CS"/>
</dbReference>
<evidence type="ECO:0000256" key="5">
    <source>
        <dbReference type="ARBA" id="ARBA00022832"/>
    </source>
</evidence>
<evidence type="ECO:0000256" key="2">
    <source>
        <dbReference type="ARBA" id="ARBA00022516"/>
    </source>
</evidence>
<dbReference type="OrthoDB" id="434092at2759"/>
<keyword evidence="4 10" id="KW-0812">Transmembrane</keyword>
<proteinExistence type="inferred from homology"/>
<dbReference type="PROSITE" id="PS01188">
    <property type="entry name" value="ELO"/>
    <property type="match status" value="1"/>
</dbReference>
<dbReference type="GO" id="GO:0030148">
    <property type="term" value="P:sphingolipid biosynthetic process"/>
    <property type="evidence" value="ECO:0007669"/>
    <property type="project" value="TreeGrafter"/>
</dbReference>